<organism evidence="1 2">
    <name type="scientific">Thanatephorus cucumeris (strain AG1-IA)</name>
    <name type="common">Rice sheath blight fungus</name>
    <name type="synonym">Rhizoctonia solani</name>
    <dbReference type="NCBI Taxonomy" id="983506"/>
    <lineage>
        <taxon>Eukaryota</taxon>
        <taxon>Fungi</taxon>
        <taxon>Dikarya</taxon>
        <taxon>Basidiomycota</taxon>
        <taxon>Agaricomycotina</taxon>
        <taxon>Agaricomycetes</taxon>
        <taxon>Cantharellales</taxon>
        <taxon>Ceratobasidiaceae</taxon>
        <taxon>Rhizoctonia</taxon>
        <taxon>Rhizoctonia solani AG-1</taxon>
    </lineage>
</organism>
<keyword evidence="2" id="KW-1185">Reference proteome</keyword>
<comment type="caution">
    <text evidence="1">The sequence shown here is derived from an EMBL/GenBank/DDBJ whole genome shotgun (WGS) entry which is preliminary data.</text>
</comment>
<dbReference type="AlphaFoldDB" id="L8WQ95"/>
<evidence type="ECO:0000313" key="1">
    <source>
        <dbReference type="EMBL" id="ELU40286.1"/>
    </source>
</evidence>
<name>L8WQ95_THACA</name>
<dbReference type="Proteomes" id="UP000011668">
    <property type="component" value="Unassembled WGS sequence"/>
</dbReference>
<accession>L8WQ95</accession>
<gene>
    <name evidence="1" type="ORF">AG1IA_05675</name>
</gene>
<dbReference type="HOGENOM" id="CLU_2529011_0_0_1"/>
<reference evidence="1 2" key="1">
    <citation type="journal article" date="2013" name="Nat. Commun.">
        <title>The evolution and pathogenic mechanisms of the rice sheath blight pathogen.</title>
        <authorList>
            <person name="Zheng A."/>
            <person name="Lin R."/>
            <person name="Xu L."/>
            <person name="Qin P."/>
            <person name="Tang C."/>
            <person name="Ai P."/>
            <person name="Zhang D."/>
            <person name="Liu Y."/>
            <person name="Sun Z."/>
            <person name="Feng H."/>
            <person name="Wang Y."/>
            <person name="Chen Y."/>
            <person name="Liang X."/>
            <person name="Fu R."/>
            <person name="Li Q."/>
            <person name="Zhang J."/>
            <person name="Yu X."/>
            <person name="Xie Z."/>
            <person name="Ding L."/>
            <person name="Guan P."/>
            <person name="Tang J."/>
            <person name="Liang Y."/>
            <person name="Wang S."/>
            <person name="Deng Q."/>
            <person name="Li S."/>
            <person name="Zhu J."/>
            <person name="Wang L."/>
            <person name="Liu H."/>
            <person name="Li P."/>
        </authorList>
    </citation>
    <scope>NUCLEOTIDE SEQUENCE [LARGE SCALE GENOMIC DNA]</scope>
    <source>
        <strain evidence="2">AG-1 IA</strain>
    </source>
</reference>
<evidence type="ECO:0000313" key="2">
    <source>
        <dbReference type="Proteomes" id="UP000011668"/>
    </source>
</evidence>
<proteinExistence type="predicted"/>
<sequence length="84" mass="9809">MLFTELIGLDLMQKSSLVGRLPHLPFLGFQKRFRRCPSTGRVFARILFMPKATIGVVTLQPGKYDIRQFAKIVQERDERLRDKM</sequence>
<protein>
    <submittedName>
        <fullName evidence="1">Uncharacterized protein</fullName>
    </submittedName>
</protein>
<dbReference type="EMBL" id="AFRT01001465">
    <property type="protein sequence ID" value="ELU40286.1"/>
    <property type="molecule type" value="Genomic_DNA"/>
</dbReference>